<evidence type="ECO:0000256" key="4">
    <source>
        <dbReference type="ARBA" id="ARBA00023004"/>
    </source>
</evidence>
<evidence type="ECO:0000256" key="1">
    <source>
        <dbReference type="ARBA" id="ARBA00008056"/>
    </source>
</evidence>
<evidence type="ECO:0000256" key="2">
    <source>
        <dbReference type="ARBA" id="ARBA00022723"/>
    </source>
</evidence>
<proteinExistence type="inferred from homology"/>
<evidence type="ECO:0000256" key="3">
    <source>
        <dbReference type="ARBA" id="ARBA00023002"/>
    </source>
</evidence>
<protein>
    <recommendedName>
        <fullName evidence="6">Isopenicillin N synthase-like Fe(2+) 2OG dioxygenase domain-containing protein</fullName>
    </recommendedName>
</protein>
<accession>A0A3Q7I3T2</accession>
<dbReference type="Gramene" id="Solyc09g057930.2.1">
    <property type="protein sequence ID" value="Solyc09g057930.2.1"/>
    <property type="gene ID" value="Solyc09g057930.2"/>
</dbReference>
<evidence type="ECO:0000313" key="7">
    <source>
        <dbReference type="EnsemblPlants" id="Solyc09g057930.2.1"/>
    </source>
</evidence>
<dbReference type="InterPro" id="IPR027443">
    <property type="entry name" value="IPNS-like_sf"/>
</dbReference>
<keyword evidence="8" id="KW-1185">Reference proteome</keyword>
<feature type="chain" id="PRO_5018589003" description="Isopenicillin N synthase-like Fe(2+) 2OG dioxygenase domain-containing protein" evidence="5">
    <location>
        <begin position="22"/>
        <end position="122"/>
    </location>
</feature>
<evidence type="ECO:0000313" key="8">
    <source>
        <dbReference type="Proteomes" id="UP000004994"/>
    </source>
</evidence>
<dbReference type="InParanoid" id="A0A3Q7I3T2"/>
<dbReference type="AlphaFoldDB" id="A0A3Q7I3T2"/>
<dbReference type="EnsemblPlants" id="Solyc09g057930.2.1">
    <property type="protein sequence ID" value="Solyc09g057930.2.1"/>
    <property type="gene ID" value="Solyc09g057930.2"/>
</dbReference>
<keyword evidence="3" id="KW-0560">Oxidoreductase</keyword>
<dbReference type="PANTHER" id="PTHR10209">
    <property type="entry name" value="OXIDOREDUCTASE, 2OG-FE II OXYGENASE FAMILY PROTEIN"/>
    <property type="match status" value="1"/>
</dbReference>
<keyword evidence="2" id="KW-0479">Metal-binding</keyword>
<keyword evidence="4" id="KW-0408">Iron</keyword>
<reference evidence="7" key="1">
    <citation type="journal article" date="2012" name="Nature">
        <title>The tomato genome sequence provides insights into fleshy fruit evolution.</title>
        <authorList>
            <consortium name="Tomato Genome Consortium"/>
        </authorList>
    </citation>
    <scope>NUCLEOTIDE SEQUENCE [LARGE SCALE GENOMIC DNA]</scope>
    <source>
        <strain evidence="7">cv. Heinz 1706</strain>
    </source>
</reference>
<organism evidence="7">
    <name type="scientific">Solanum lycopersicum</name>
    <name type="common">Tomato</name>
    <name type="synonym">Lycopersicon esculentum</name>
    <dbReference type="NCBI Taxonomy" id="4081"/>
    <lineage>
        <taxon>Eukaryota</taxon>
        <taxon>Viridiplantae</taxon>
        <taxon>Streptophyta</taxon>
        <taxon>Embryophyta</taxon>
        <taxon>Tracheophyta</taxon>
        <taxon>Spermatophyta</taxon>
        <taxon>Magnoliopsida</taxon>
        <taxon>eudicotyledons</taxon>
        <taxon>Gunneridae</taxon>
        <taxon>Pentapetalae</taxon>
        <taxon>asterids</taxon>
        <taxon>lamiids</taxon>
        <taxon>Solanales</taxon>
        <taxon>Solanaceae</taxon>
        <taxon>Solanoideae</taxon>
        <taxon>Solaneae</taxon>
        <taxon>Solanum</taxon>
        <taxon>Solanum subgen. Lycopersicon</taxon>
    </lineage>
</organism>
<feature type="signal peptide" evidence="5">
    <location>
        <begin position="1"/>
        <end position="21"/>
    </location>
</feature>
<reference evidence="7" key="2">
    <citation type="submission" date="2019-01" db="UniProtKB">
        <authorList>
            <consortium name="EnsemblPlants"/>
        </authorList>
    </citation>
    <scope>IDENTIFICATION</scope>
    <source>
        <strain evidence="7">cv. Heinz 1706</strain>
    </source>
</reference>
<feature type="domain" description="Isopenicillin N synthase-like Fe(2+) 2OG dioxygenase" evidence="6">
    <location>
        <begin position="42"/>
        <end position="103"/>
    </location>
</feature>
<dbReference type="Gene3D" id="2.60.120.330">
    <property type="entry name" value="B-lactam Antibiotic, Isopenicillin N Synthase, Chain"/>
    <property type="match status" value="1"/>
</dbReference>
<dbReference type="Proteomes" id="UP000004994">
    <property type="component" value="Chromosome 9"/>
</dbReference>
<evidence type="ECO:0000259" key="6">
    <source>
        <dbReference type="Pfam" id="PF03171"/>
    </source>
</evidence>
<comment type="similarity">
    <text evidence="1">Belongs to the iron/ascorbate-dependent oxidoreductase family.</text>
</comment>
<evidence type="ECO:0000256" key="5">
    <source>
        <dbReference type="SAM" id="SignalP"/>
    </source>
</evidence>
<name>A0A3Q7I3T2_SOLLC</name>
<dbReference type="Pfam" id="PF03171">
    <property type="entry name" value="2OG-FeII_Oxy"/>
    <property type="match status" value="1"/>
</dbReference>
<dbReference type="GO" id="GO:0016491">
    <property type="term" value="F:oxidoreductase activity"/>
    <property type="evidence" value="ECO:0007669"/>
    <property type="project" value="UniProtKB-KW"/>
</dbReference>
<keyword evidence="5" id="KW-0732">Signal</keyword>
<dbReference type="STRING" id="4081.A0A3Q7I3T2"/>
<dbReference type="InterPro" id="IPR044861">
    <property type="entry name" value="IPNS-like_FE2OG_OXY"/>
</dbReference>
<dbReference type="PANTHER" id="PTHR10209:SF751">
    <property type="entry name" value="OS06G0255100 PROTEIN"/>
    <property type="match status" value="1"/>
</dbReference>
<sequence length="122" mass="13920">MDYSKHMMKLGGFFLLLLSEGLNLDRCHLMIWIEKGLRALALYYPTCPQPELTIGTNNHFDYEFLTLLLQDHIIVLQLLYQNQWVDDGSTCGALGVKIEDLLRANSVSSLKLYGLITELLSE</sequence>
<dbReference type="SUPFAM" id="SSF51197">
    <property type="entry name" value="Clavaminate synthase-like"/>
    <property type="match status" value="1"/>
</dbReference>
<dbReference type="GO" id="GO:0046872">
    <property type="term" value="F:metal ion binding"/>
    <property type="evidence" value="ECO:0007669"/>
    <property type="project" value="UniProtKB-KW"/>
</dbReference>